<dbReference type="SUPFAM" id="SSF51735">
    <property type="entry name" value="NAD(P)-binding Rossmann-fold domains"/>
    <property type="match status" value="1"/>
</dbReference>
<dbReference type="InterPro" id="IPR051603">
    <property type="entry name" value="Zinc-ADH_QOR/CCCR"/>
</dbReference>
<dbReference type="CDD" id="cd08253">
    <property type="entry name" value="zeta_crystallin"/>
    <property type="match status" value="1"/>
</dbReference>
<sequence length="341" mass="35257">MRAVVYTRTGDASVLELVERPVPQPGPGEVLVRVAVSGVNPTDWKSRRGDGSGAPPPAGWQIPNQDGAGVIEAVGGGVDAALIGERVWIWEAAWQRPWGTAAEYTLVPARQVVRLGAASFDLGAGLGIPFLTAHRCLTAGETLPDRLNPGALAGRVVLVQGGAGAVGNAAVQLARWADATVIATVSGPSKAQLAAAAGADHVIDYRRQDVVAEVHKVAPHGVDAVVEVAPATNAEVDARVVARHAVVSVYADDGPLTLPVRALMVPNARWQFVLVYTLPEAAKAHAVNDVADAAAEGAIRVGPEAGLPLHYYPLDETARAHAEVQAGAVGKVLILTSDVRG</sequence>
<dbReference type="AlphaFoldDB" id="A0A6V8LTQ0"/>
<dbReference type="PANTHER" id="PTHR44154:SF1">
    <property type="entry name" value="QUINONE OXIDOREDUCTASE"/>
    <property type="match status" value="1"/>
</dbReference>
<dbReference type="GO" id="GO:0005829">
    <property type="term" value="C:cytosol"/>
    <property type="evidence" value="ECO:0007669"/>
    <property type="project" value="TreeGrafter"/>
</dbReference>
<accession>A0A6V8LTQ0</accession>
<dbReference type="SUPFAM" id="SSF50129">
    <property type="entry name" value="GroES-like"/>
    <property type="match status" value="1"/>
</dbReference>
<dbReference type="InterPro" id="IPR011032">
    <property type="entry name" value="GroES-like_sf"/>
</dbReference>
<keyword evidence="4" id="KW-1185">Reference proteome</keyword>
<dbReference type="GO" id="GO:0003730">
    <property type="term" value="F:mRNA 3'-UTR binding"/>
    <property type="evidence" value="ECO:0007669"/>
    <property type="project" value="TreeGrafter"/>
</dbReference>
<comment type="caution">
    <text evidence="3">The sequence shown here is derived from an EMBL/GenBank/DDBJ whole genome shotgun (WGS) entry which is preliminary data.</text>
</comment>
<dbReference type="Gene3D" id="3.90.180.10">
    <property type="entry name" value="Medium-chain alcohol dehydrogenases, catalytic domain"/>
    <property type="match status" value="1"/>
</dbReference>
<dbReference type="Pfam" id="PF00107">
    <property type="entry name" value="ADH_zinc_N"/>
    <property type="match status" value="1"/>
</dbReference>
<dbReference type="EMBL" id="BLPG01000002">
    <property type="protein sequence ID" value="GFJ96135.1"/>
    <property type="molecule type" value="Genomic_DNA"/>
</dbReference>
<evidence type="ECO:0000313" key="3">
    <source>
        <dbReference type="EMBL" id="GFJ96135.1"/>
    </source>
</evidence>
<reference evidence="3 4" key="1">
    <citation type="submission" date="2020-03" db="EMBL/GenBank/DDBJ databases">
        <title>Whole genome shotgun sequence of Phytohabitans rumicis NBRC 108638.</title>
        <authorList>
            <person name="Komaki H."/>
            <person name="Tamura T."/>
        </authorList>
    </citation>
    <scope>NUCLEOTIDE SEQUENCE [LARGE SCALE GENOMIC DNA]</scope>
    <source>
        <strain evidence="3 4">NBRC 108638</strain>
    </source>
</reference>
<name>A0A6V8LTQ0_9ACTN</name>
<protein>
    <submittedName>
        <fullName evidence="3">NADPH:quinone reductase</fullName>
    </submittedName>
</protein>
<gene>
    <name evidence="3" type="primary">qor_6</name>
    <name evidence="3" type="ORF">Prum_097770</name>
</gene>
<dbReference type="InterPro" id="IPR020843">
    <property type="entry name" value="ER"/>
</dbReference>
<reference evidence="3 4" key="2">
    <citation type="submission" date="2020-03" db="EMBL/GenBank/DDBJ databases">
        <authorList>
            <person name="Ichikawa N."/>
            <person name="Kimura A."/>
            <person name="Kitahashi Y."/>
            <person name="Uohara A."/>
        </authorList>
    </citation>
    <scope>NUCLEOTIDE SEQUENCE [LARGE SCALE GENOMIC DNA]</scope>
    <source>
        <strain evidence="3 4">NBRC 108638</strain>
    </source>
</reference>
<dbReference type="InterPro" id="IPR036291">
    <property type="entry name" value="NAD(P)-bd_dom_sf"/>
</dbReference>
<dbReference type="Gene3D" id="3.40.50.720">
    <property type="entry name" value="NAD(P)-binding Rossmann-like Domain"/>
    <property type="match status" value="1"/>
</dbReference>
<dbReference type="Pfam" id="PF08240">
    <property type="entry name" value="ADH_N"/>
    <property type="match status" value="1"/>
</dbReference>
<keyword evidence="1" id="KW-0521">NADP</keyword>
<dbReference type="InterPro" id="IPR013154">
    <property type="entry name" value="ADH-like_N"/>
</dbReference>
<evidence type="ECO:0000313" key="4">
    <source>
        <dbReference type="Proteomes" id="UP000482960"/>
    </source>
</evidence>
<organism evidence="3 4">
    <name type="scientific">Phytohabitans rumicis</name>
    <dbReference type="NCBI Taxonomy" id="1076125"/>
    <lineage>
        <taxon>Bacteria</taxon>
        <taxon>Bacillati</taxon>
        <taxon>Actinomycetota</taxon>
        <taxon>Actinomycetes</taxon>
        <taxon>Micromonosporales</taxon>
        <taxon>Micromonosporaceae</taxon>
    </lineage>
</organism>
<evidence type="ECO:0000259" key="2">
    <source>
        <dbReference type="SMART" id="SM00829"/>
    </source>
</evidence>
<feature type="domain" description="Enoyl reductase (ER)" evidence="2">
    <location>
        <begin position="10"/>
        <end position="334"/>
    </location>
</feature>
<evidence type="ECO:0000256" key="1">
    <source>
        <dbReference type="ARBA" id="ARBA00022857"/>
    </source>
</evidence>
<dbReference type="Proteomes" id="UP000482960">
    <property type="component" value="Unassembled WGS sequence"/>
</dbReference>
<dbReference type="GO" id="GO:0003960">
    <property type="term" value="F:quinone reductase (NADPH) activity"/>
    <property type="evidence" value="ECO:0007669"/>
    <property type="project" value="TreeGrafter"/>
</dbReference>
<dbReference type="InterPro" id="IPR013149">
    <property type="entry name" value="ADH-like_C"/>
</dbReference>
<dbReference type="PANTHER" id="PTHR44154">
    <property type="entry name" value="QUINONE OXIDOREDUCTASE"/>
    <property type="match status" value="1"/>
</dbReference>
<dbReference type="SMART" id="SM00829">
    <property type="entry name" value="PKS_ER"/>
    <property type="match status" value="1"/>
</dbReference>
<dbReference type="RefSeq" id="WP_173085665.1">
    <property type="nucleotide sequence ID" value="NZ_BAABJB010000046.1"/>
</dbReference>
<proteinExistence type="predicted"/>
<dbReference type="GO" id="GO:0070402">
    <property type="term" value="F:NADPH binding"/>
    <property type="evidence" value="ECO:0007669"/>
    <property type="project" value="TreeGrafter"/>
</dbReference>